<feature type="transmembrane region" description="Helical" evidence="1">
    <location>
        <begin position="196"/>
        <end position="214"/>
    </location>
</feature>
<dbReference type="AlphaFoldDB" id="A0A1A9KG90"/>
<evidence type="ECO:0000313" key="3">
    <source>
        <dbReference type="EMBL" id="ANI16013.1"/>
    </source>
</evidence>
<dbReference type="GO" id="GO:0034220">
    <property type="term" value="P:monoatomic ion transmembrane transport"/>
    <property type="evidence" value="ECO:0007669"/>
    <property type="project" value="UniProtKB-KW"/>
</dbReference>
<accession>A0A1A9KG90</accession>
<dbReference type="InterPro" id="IPR013099">
    <property type="entry name" value="K_chnl_dom"/>
</dbReference>
<dbReference type="EMBL" id="JARJLR010000482">
    <property type="protein sequence ID" value="MDF3845750.1"/>
    <property type="molecule type" value="Genomic_DNA"/>
</dbReference>
<feature type="transmembrane region" description="Helical" evidence="1">
    <location>
        <begin position="165"/>
        <end position="184"/>
    </location>
</feature>
<reference evidence="4" key="2">
    <citation type="submission" date="2023-03" db="EMBL/GenBank/DDBJ databases">
        <title>Draft assemblies of triclosan tolerant bacteria isolated from returned activated sludge.</title>
        <authorList>
            <person name="Van Hamelsveld S."/>
        </authorList>
    </citation>
    <scope>NUCLEOTIDE SEQUENCE</scope>
    <source>
        <strain evidence="4">GW210015_S63</strain>
    </source>
</reference>
<dbReference type="Pfam" id="PF07885">
    <property type="entry name" value="Ion_trans_2"/>
    <property type="match status" value="1"/>
</dbReference>
<dbReference type="EMBL" id="CP015878">
    <property type="protein sequence ID" value="ANI16013.1"/>
    <property type="molecule type" value="Genomic_DNA"/>
</dbReference>
<dbReference type="Gene3D" id="1.10.287.70">
    <property type="match status" value="1"/>
</dbReference>
<feature type="transmembrane region" description="Helical" evidence="1">
    <location>
        <begin position="61"/>
        <end position="82"/>
    </location>
</feature>
<keyword evidence="1" id="KW-0472">Membrane</keyword>
<sequence length="217" mass="23473">MPALAHLKRHPSAILLFVQLLGVLLYPWMDDSTLGRALFGAFGLLVLGLALQVVKRSPVHSWVAAVLALLVLTLGLLDLWLASRMLELLVPALEAAFYFYAAASLIAYMNADQRATTDELYAAGATFTLLAWAFAHLFSFCQLAVPGSFSAALDADAPRTWTELLFLSFTTLSGVGLGDILPLTPAARSLVMIEEFAGVMYLALVVSRLIAMSVSRR</sequence>
<evidence type="ECO:0000313" key="5">
    <source>
        <dbReference type="Proteomes" id="UP000077748"/>
    </source>
</evidence>
<keyword evidence="1" id="KW-0812">Transmembrane</keyword>
<organism evidence="3 5">
    <name type="scientific">Pseudomonas citronellolis</name>
    <dbReference type="NCBI Taxonomy" id="53408"/>
    <lineage>
        <taxon>Bacteria</taxon>
        <taxon>Pseudomonadati</taxon>
        <taxon>Pseudomonadota</taxon>
        <taxon>Gammaproteobacteria</taxon>
        <taxon>Pseudomonadales</taxon>
        <taxon>Pseudomonadaceae</taxon>
        <taxon>Pseudomonas</taxon>
    </lineage>
</organism>
<evidence type="ECO:0000259" key="2">
    <source>
        <dbReference type="Pfam" id="PF07885"/>
    </source>
</evidence>
<evidence type="ECO:0000256" key="1">
    <source>
        <dbReference type="SAM" id="Phobius"/>
    </source>
</evidence>
<name>A0A1A9KG90_9PSED</name>
<feature type="domain" description="Potassium channel" evidence="2">
    <location>
        <begin position="141"/>
        <end position="211"/>
    </location>
</feature>
<feature type="transmembrane region" description="Helical" evidence="1">
    <location>
        <begin position="35"/>
        <end position="54"/>
    </location>
</feature>
<keyword evidence="4" id="KW-0406">Ion transport</keyword>
<keyword evidence="4" id="KW-0407">Ion channel</keyword>
<reference evidence="3 5" key="1">
    <citation type="submission" date="2016-05" db="EMBL/GenBank/DDBJ databases">
        <title>Genome Sequence of Pseudomonas citronellolis Strain SJTE-3, an Estrogens and Persistent Organic Pollutants degradation strain.</title>
        <authorList>
            <person name="Liang R."/>
        </authorList>
    </citation>
    <scope>NUCLEOTIDE SEQUENCE [LARGE SCALE GENOMIC DNA]</scope>
    <source>
        <strain evidence="3 5">SJTE-3</strain>
    </source>
</reference>
<evidence type="ECO:0000313" key="4">
    <source>
        <dbReference type="EMBL" id="MDF3845750.1"/>
    </source>
</evidence>
<dbReference type="Proteomes" id="UP001220662">
    <property type="component" value="Unassembled WGS sequence"/>
</dbReference>
<dbReference type="RefSeq" id="WP_009619247.1">
    <property type="nucleotide sequence ID" value="NZ_CP015878.1"/>
</dbReference>
<proteinExistence type="predicted"/>
<gene>
    <name evidence="3" type="ORF">A9C11_19430</name>
    <name evidence="4" type="ORF">P3W55_28925</name>
</gene>
<protein>
    <submittedName>
        <fullName evidence="3">Ion channel</fullName>
    </submittedName>
    <submittedName>
        <fullName evidence="4">Potassium channel family protein</fullName>
    </submittedName>
</protein>
<feature type="transmembrane region" description="Helical" evidence="1">
    <location>
        <begin position="12"/>
        <end position="29"/>
    </location>
</feature>
<keyword evidence="4" id="KW-0813">Transport</keyword>
<dbReference type="SUPFAM" id="SSF81324">
    <property type="entry name" value="Voltage-gated potassium channels"/>
    <property type="match status" value="1"/>
</dbReference>
<feature type="transmembrane region" description="Helical" evidence="1">
    <location>
        <begin position="120"/>
        <end position="145"/>
    </location>
</feature>
<dbReference type="Proteomes" id="UP000077748">
    <property type="component" value="Chromosome"/>
</dbReference>
<feature type="transmembrane region" description="Helical" evidence="1">
    <location>
        <begin position="88"/>
        <end position="108"/>
    </location>
</feature>
<keyword evidence="1" id="KW-1133">Transmembrane helix</keyword>